<dbReference type="GO" id="GO:0032259">
    <property type="term" value="P:methylation"/>
    <property type="evidence" value="ECO:0007669"/>
    <property type="project" value="UniProtKB-KW"/>
</dbReference>
<accession>A0A540VS18</accession>
<feature type="domain" description="DNA methylase adenine-specific" evidence="8">
    <location>
        <begin position="171"/>
        <end position="479"/>
    </location>
</feature>
<dbReference type="PANTHER" id="PTHR42933">
    <property type="entry name" value="SLR6095 PROTEIN"/>
    <property type="match status" value="1"/>
</dbReference>
<dbReference type="Pfam" id="PF02384">
    <property type="entry name" value="N6_Mtase"/>
    <property type="match status" value="1"/>
</dbReference>
<keyword evidence="6" id="KW-0680">Restriction system</keyword>
<dbReference type="PROSITE" id="PS00092">
    <property type="entry name" value="N6_MTASE"/>
    <property type="match status" value="1"/>
</dbReference>
<dbReference type="AlphaFoldDB" id="A0A540VS18"/>
<evidence type="ECO:0000313" key="11">
    <source>
        <dbReference type="Proteomes" id="UP000315400"/>
    </source>
</evidence>
<dbReference type="InterPro" id="IPR003356">
    <property type="entry name" value="DNA_methylase_A-5"/>
</dbReference>
<evidence type="ECO:0000256" key="5">
    <source>
        <dbReference type="ARBA" id="ARBA00022691"/>
    </source>
</evidence>
<reference evidence="10 11" key="1">
    <citation type="submission" date="2019-06" db="EMBL/GenBank/DDBJ databases">
        <title>Metagenome assembled Genome of Spiribacter salinus SL48-SHIP from the microbial mat of Salt Lake 48 (Novosibirsk region, Russia).</title>
        <authorList>
            <person name="Shipova A."/>
            <person name="Rozanov A.S."/>
            <person name="Bryanskaya A.V."/>
            <person name="Peltek S.E."/>
        </authorList>
    </citation>
    <scope>NUCLEOTIDE SEQUENCE [LARGE SCALE GENOMIC DNA]</scope>
    <source>
        <strain evidence="10">SL48-SHIP-2</strain>
    </source>
</reference>
<dbReference type="InterPro" id="IPR022749">
    <property type="entry name" value="D12N6_MeTrfase_N"/>
</dbReference>
<keyword evidence="4 10" id="KW-0808">Transferase</keyword>
<evidence type="ECO:0000256" key="4">
    <source>
        <dbReference type="ARBA" id="ARBA00022679"/>
    </source>
</evidence>
<dbReference type="EMBL" id="VIFK01000054">
    <property type="protein sequence ID" value="TQE99551.1"/>
    <property type="molecule type" value="Genomic_DNA"/>
</dbReference>
<dbReference type="PRINTS" id="PR00507">
    <property type="entry name" value="N12N6MTFRASE"/>
</dbReference>
<organism evidence="10 11">
    <name type="scientific">Spiribacter salinus</name>
    <dbReference type="NCBI Taxonomy" id="1335746"/>
    <lineage>
        <taxon>Bacteria</taxon>
        <taxon>Pseudomonadati</taxon>
        <taxon>Pseudomonadota</taxon>
        <taxon>Gammaproteobacteria</taxon>
        <taxon>Chromatiales</taxon>
        <taxon>Ectothiorhodospiraceae</taxon>
        <taxon>Spiribacter</taxon>
    </lineage>
</organism>
<proteinExistence type="inferred from homology"/>
<protein>
    <recommendedName>
        <fullName evidence="2">site-specific DNA-methyltransferase (adenine-specific)</fullName>
        <ecNumber evidence="2">2.1.1.72</ecNumber>
    </recommendedName>
</protein>
<dbReference type="InterPro" id="IPR002052">
    <property type="entry name" value="DNA_methylase_N6_adenine_CS"/>
</dbReference>
<dbReference type="GO" id="GO:0009007">
    <property type="term" value="F:site-specific DNA-methyltransferase (adenine-specific) activity"/>
    <property type="evidence" value="ECO:0007669"/>
    <property type="project" value="UniProtKB-EC"/>
</dbReference>
<evidence type="ECO:0000256" key="1">
    <source>
        <dbReference type="ARBA" id="ARBA00006594"/>
    </source>
</evidence>
<dbReference type="Proteomes" id="UP000315400">
    <property type="component" value="Unassembled WGS sequence"/>
</dbReference>
<dbReference type="EC" id="2.1.1.72" evidence="2"/>
<dbReference type="GO" id="GO:0003677">
    <property type="term" value="F:DNA binding"/>
    <property type="evidence" value="ECO:0007669"/>
    <property type="project" value="InterPro"/>
</dbReference>
<gene>
    <name evidence="10" type="ORF">FKY71_08030</name>
</gene>
<comment type="similarity">
    <text evidence="1">Belongs to the N(4)/N(6)-methyltransferase family.</text>
</comment>
<comment type="caution">
    <text evidence="10">The sequence shown here is derived from an EMBL/GenBank/DDBJ whole genome shotgun (WGS) entry which is preliminary data.</text>
</comment>
<keyword evidence="5" id="KW-0949">S-adenosyl-L-methionine</keyword>
<dbReference type="GO" id="GO:0009307">
    <property type="term" value="P:DNA restriction-modification system"/>
    <property type="evidence" value="ECO:0007669"/>
    <property type="project" value="UniProtKB-KW"/>
</dbReference>
<dbReference type="InterPro" id="IPR029063">
    <property type="entry name" value="SAM-dependent_MTases_sf"/>
</dbReference>
<dbReference type="PANTHER" id="PTHR42933:SF3">
    <property type="entry name" value="TYPE I RESTRICTION ENZYME MJAVIII METHYLASE SUBUNIT"/>
    <property type="match status" value="1"/>
</dbReference>
<evidence type="ECO:0000259" key="9">
    <source>
        <dbReference type="Pfam" id="PF12161"/>
    </source>
</evidence>
<sequence length="710" mass="80036">MNQTTHNAIVNFIWGIADDVLRDVYVRGKYRDVILPMTVIRRLDAVLEPTKDAVLAMKKQLDEAGVANQHAALCQAAGEAFYNVSPFTLRDLKNRAKQQQLKADFEAYLDGFSPNVQEILDKFKFRNQIPTLIEADILGYLIEKFLDARINLSPKPLSDADGNELLPGLDNHAMGTIFEELIRRFNEENNEEAGEHFTPRDVVTLMADLIFLPIADDIESGTYLVYDGACGTGGMLTVAEDRLAELAKRHGKDVSIHLFGQEVQPETYAISKADLLLKGEGAEAENMRYGSTLSSDAFPSQEFDFMLSNPPYGKSWKTDLERLGGKADIQDPRFITQHAGDPEFKMITRSSDGQLMFLVNKLAKMKHGTRLGSRIAEVHNGSSLFTGDAGQGESNIRRWIIENDWLEAIIALPENMFYNTPIASYIWVLTNRKSEARKGKVQLIDATDWYESLRRNLGKKNCQFTEAQIRTICDLIVSPVETEKSKIFSNEAFGYWKVIVDRPLRLAVDLSPARLEVLEAACAKFKEQPLAKLARRMGEVLGPGPHHDFNAFMASCAREAEQQGVKLTAKRKKLLKSELCRVNKEAAPVIKKVHKKGAAPEPLHGLYEAEVDGKPRVVEYERDTDLWDSEKVPLLEEGGIESFFRREVLPYTPDAWIDTSKTQIGYEISFARHFYKPARMRALEEIKADIYALEEETEGLLQRIVGEAEQ</sequence>
<feature type="domain" description="N6 adenine-specific DNA methyltransferase N-terminal" evidence="9">
    <location>
        <begin position="10"/>
        <end position="145"/>
    </location>
</feature>
<keyword evidence="3 10" id="KW-0489">Methyltransferase</keyword>
<evidence type="ECO:0000256" key="7">
    <source>
        <dbReference type="ARBA" id="ARBA00047942"/>
    </source>
</evidence>
<dbReference type="Gene3D" id="3.40.50.150">
    <property type="entry name" value="Vaccinia Virus protein VP39"/>
    <property type="match status" value="1"/>
</dbReference>
<evidence type="ECO:0000256" key="3">
    <source>
        <dbReference type="ARBA" id="ARBA00022603"/>
    </source>
</evidence>
<dbReference type="GO" id="GO:0008170">
    <property type="term" value="F:N-methyltransferase activity"/>
    <property type="evidence" value="ECO:0007669"/>
    <property type="project" value="InterPro"/>
</dbReference>
<name>A0A540VS18_9GAMM</name>
<dbReference type="Pfam" id="PF12161">
    <property type="entry name" value="HsdM_N"/>
    <property type="match status" value="1"/>
</dbReference>
<evidence type="ECO:0000259" key="8">
    <source>
        <dbReference type="Pfam" id="PF02384"/>
    </source>
</evidence>
<evidence type="ECO:0000256" key="6">
    <source>
        <dbReference type="ARBA" id="ARBA00022747"/>
    </source>
</evidence>
<comment type="catalytic activity">
    <reaction evidence="7">
        <text>a 2'-deoxyadenosine in DNA + S-adenosyl-L-methionine = an N(6)-methyl-2'-deoxyadenosine in DNA + S-adenosyl-L-homocysteine + H(+)</text>
        <dbReference type="Rhea" id="RHEA:15197"/>
        <dbReference type="Rhea" id="RHEA-COMP:12418"/>
        <dbReference type="Rhea" id="RHEA-COMP:12419"/>
        <dbReference type="ChEBI" id="CHEBI:15378"/>
        <dbReference type="ChEBI" id="CHEBI:57856"/>
        <dbReference type="ChEBI" id="CHEBI:59789"/>
        <dbReference type="ChEBI" id="CHEBI:90615"/>
        <dbReference type="ChEBI" id="CHEBI:90616"/>
        <dbReference type="EC" id="2.1.1.72"/>
    </reaction>
</comment>
<dbReference type="SUPFAM" id="SSF53335">
    <property type="entry name" value="S-adenosyl-L-methionine-dependent methyltransferases"/>
    <property type="match status" value="1"/>
</dbReference>
<evidence type="ECO:0000256" key="2">
    <source>
        <dbReference type="ARBA" id="ARBA00011900"/>
    </source>
</evidence>
<evidence type="ECO:0000313" key="10">
    <source>
        <dbReference type="EMBL" id="TQE99551.1"/>
    </source>
</evidence>
<dbReference type="InterPro" id="IPR051537">
    <property type="entry name" value="DNA_Adenine_Mtase"/>
</dbReference>